<accession>A0A4P7N8L9</accession>
<feature type="region of interest" description="Disordered" evidence="1">
    <location>
        <begin position="43"/>
        <end position="69"/>
    </location>
</feature>
<dbReference type="Proteomes" id="UP000294847">
    <property type="component" value="Chromosome 3"/>
</dbReference>
<proteinExistence type="predicted"/>
<gene>
    <name evidence="2" type="ORF">PoMZ_02961</name>
</gene>
<protein>
    <submittedName>
        <fullName evidence="2">Uncharacterized protein</fullName>
    </submittedName>
</protein>
<sequence length="99" mass="10037">MSSGLCQWLAAAAVVMLVVVVAALVRVGELFLTAALTGGALAMGRDKPRSLPRLATPTPQAKQSSEAPPAGARLLRFRAAAVSGFGAAACTGDEDVMLN</sequence>
<reference evidence="2 3" key="1">
    <citation type="journal article" date="2019" name="Mol. Biol. Evol.">
        <title>Blast fungal genomes show frequent chromosomal changes, gene gains and losses, and effector gene turnover.</title>
        <authorList>
            <person name="Gomez Luciano L.B."/>
            <person name="Jason Tsai I."/>
            <person name="Chuma I."/>
            <person name="Tosa Y."/>
            <person name="Chen Y.H."/>
            <person name="Li J.Y."/>
            <person name="Li M.Y."/>
            <person name="Jade Lu M.Y."/>
            <person name="Nakayashiki H."/>
            <person name="Li W.H."/>
        </authorList>
    </citation>
    <scope>NUCLEOTIDE SEQUENCE [LARGE SCALE GENOMIC DNA]</scope>
    <source>
        <strain evidence="2">MZ5-1-6</strain>
    </source>
</reference>
<dbReference type="AlphaFoldDB" id="A0A4P7N8L9"/>
<dbReference type="EMBL" id="CP034206">
    <property type="protein sequence ID" value="QBZ58022.1"/>
    <property type="molecule type" value="Genomic_DNA"/>
</dbReference>
<evidence type="ECO:0000313" key="2">
    <source>
        <dbReference type="EMBL" id="QBZ58022.1"/>
    </source>
</evidence>
<name>A0A4P7N8L9_PYROR</name>
<feature type="compositionally biased region" description="Polar residues" evidence="1">
    <location>
        <begin position="57"/>
        <end position="66"/>
    </location>
</feature>
<evidence type="ECO:0000313" key="3">
    <source>
        <dbReference type="Proteomes" id="UP000294847"/>
    </source>
</evidence>
<organism evidence="2 3">
    <name type="scientific">Pyricularia oryzae</name>
    <name type="common">Rice blast fungus</name>
    <name type="synonym">Magnaporthe oryzae</name>
    <dbReference type="NCBI Taxonomy" id="318829"/>
    <lineage>
        <taxon>Eukaryota</taxon>
        <taxon>Fungi</taxon>
        <taxon>Dikarya</taxon>
        <taxon>Ascomycota</taxon>
        <taxon>Pezizomycotina</taxon>
        <taxon>Sordariomycetes</taxon>
        <taxon>Sordariomycetidae</taxon>
        <taxon>Magnaporthales</taxon>
        <taxon>Pyriculariaceae</taxon>
        <taxon>Pyricularia</taxon>
    </lineage>
</organism>
<evidence type="ECO:0000256" key="1">
    <source>
        <dbReference type="SAM" id="MobiDB-lite"/>
    </source>
</evidence>